<dbReference type="EMBL" id="JACHXW010000007">
    <property type="protein sequence ID" value="MBB3152728.1"/>
    <property type="molecule type" value="Genomic_DNA"/>
</dbReference>
<keyword evidence="3" id="KW-1185">Reference proteome</keyword>
<sequence>MLSFEQKLAIIEAFPELERKDVSLGRTNFHYEESAHEKKSVVHHLHPNGNGYVFAGLVPGVATDDKGLVNIRDFTEEELRAIIEKSISSLAIAPPEKPESKKKKKKKPPLEQKWIGPDDAVLTLLFEEDLWYLYADLNLESAFETYEEAEQYLEEEQFTRA</sequence>
<dbReference type="GO" id="GO:0004527">
    <property type="term" value="F:exonuclease activity"/>
    <property type="evidence" value="ECO:0007669"/>
    <property type="project" value="UniProtKB-KW"/>
</dbReference>
<keyword evidence="2" id="KW-0540">Nuclease</keyword>
<organism evidence="2 3">
    <name type="scientific">Paenibacillus endophyticus</name>
    <dbReference type="NCBI Taxonomy" id="1294268"/>
    <lineage>
        <taxon>Bacteria</taxon>
        <taxon>Bacillati</taxon>
        <taxon>Bacillota</taxon>
        <taxon>Bacilli</taxon>
        <taxon>Bacillales</taxon>
        <taxon>Paenibacillaceae</taxon>
        <taxon>Paenibacillus</taxon>
    </lineage>
</organism>
<dbReference type="Proteomes" id="UP000518605">
    <property type="component" value="Unassembled WGS sequence"/>
</dbReference>
<accession>A0A7W5C7T6</accession>
<name>A0A7W5C7T6_9BACL</name>
<reference evidence="2 3" key="1">
    <citation type="submission" date="2020-08" db="EMBL/GenBank/DDBJ databases">
        <title>Genomic Encyclopedia of Type Strains, Phase III (KMG-III): the genomes of soil and plant-associated and newly described type strains.</title>
        <authorList>
            <person name="Whitman W."/>
        </authorList>
    </citation>
    <scope>NUCLEOTIDE SEQUENCE [LARGE SCALE GENOMIC DNA]</scope>
    <source>
        <strain evidence="2 3">CECT 8234</strain>
    </source>
</reference>
<keyword evidence="2" id="KW-0378">Hydrolase</keyword>
<comment type="caution">
    <text evidence="2">The sequence shown here is derived from an EMBL/GenBank/DDBJ whole genome shotgun (WGS) entry which is preliminary data.</text>
</comment>
<evidence type="ECO:0000313" key="3">
    <source>
        <dbReference type="Proteomes" id="UP000518605"/>
    </source>
</evidence>
<dbReference type="RefSeq" id="WP_183562941.1">
    <property type="nucleotide sequence ID" value="NZ_CBCSLB010000006.1"/>
</dbReference>
<evidence type="ECO:0000256" key="1">
    <source>
        <dbReference type="SAM" id="MobiDB-lite"/>
    </source>
</evidence>
<feature type="region of interest" description="Disordered" evidence="1">
    <location>
        <begin position="93"/>
        <end position="112"/>
    </location>
</feature>
<evidence type="ECO:0000313" key="2">
    <source>
        <dbReference type="EMBL" id="MBB3152728.1"/>
    </source>
</evidence>
<protein>
    <submittedName>
        <fullName evidence="2">Exonuclease VII small subunit</fullName>
    </submittedName>
</protein>
<keyword evidence="2" id="KW-0269">Exonuclease</keyword>
<proteinExistence type="predicted"/>
<dbReference type="AlphaFoldDB" id="A0A7W5C7T6"/>
<gene>
    <name evidence="2" type="ORF">FHS16_002785</name>
</gene>